<evidence type="ECO:0000256" key="4">
    <source>
        <dbReference type="ARBA" id="ARBA00022692"/>
    </source>
</evidence>
<comment type="subcellular location">
    <subcellularLocation>
        <location evidence="1">Cell membrane</location>
        <topology evidence="1">Multi-pass membrane protein</topology>
    </subcellularLocation>
</comment>
<dbReference type="EMBL" id="WVHS01000004">
    <property type="protein sequence ID" value="MXV17171.1"/>
    <property type="molecule type" value="Genomic_DNA"/>
</dbReference>
<dbReference type="RefSeq" id="WP_160908171.1">
    <property type="nucleotide sequence ID" value="NZ_WVHS01000004.1"/>
</dbReference>
<dbReference type="Proteomes" id="UP000451233">
    <property type="component" value="Unassembled WGS sequence"/>
</dbReference>
<keyword evidence="10" id="KW-1185">Reference proteome</keyword>
<name>A0A7K1Y1S4_9SPHI</name>
<keyword evidence="7 8" id="KW-0472">Membrane</keyword>
<accession>A0A7K1Y1S4</accession>
<protein>
    <recommendedName>
        <fullName evidence="11">Exosortase/archaeosortase family protein</fullName>
    </recommendedName>
</protein>
<keyword evidence="5" id="KW-0378">Hydrolase</keyword>
<dbReference type="GO" id="GO:0005886">
    <property type="term" value="C:plasma membrane"/>
    <property type="evidence" value="ECO:0007669"/>
    <property type="project" value="UniProtKB-SubCell"/>
</dbReference>
<keyword evidence="3" id="KW-0645">Protease</keyword>
<evidence type="ECO:0000313" key="10">
    <source>
        <dbReference type="Proteomes" id="UP000451233"/>
    </source>
</evidence>
<comment type="caution">
    <text evidence="9">The sequence shown here is derived from an EMBL/GenBank/DDBJ whole genome shotgun (WGS) entry which is preliminary data.</text>
</comment>
<evidence type="ECO:0000256" key="5">
    <source>
        <dbReference type="ARBA" id="ARBA00022801"/>
    </source>
</evidence>
<sequence>MKAGISLPTLSGVTKFLLVFLTGFLALYLTNLLVIGLSAPGGKYIDFVARHLNYIAWWRETLIRCTASCIEWLGWKPGFNHVHLWIPRVGGIAVSYSCLGYGVTSFLWSFVLAWPGKSWYARVFMILAGTILVQLLNIIRLTLITVYWQNSRISLPVSHHVLFDAVIYGVLLVILWRWTRKARNQIG</sequence>
<evidence type="ECO:0000256" key="8">
    <source>
        <dbReference type="SAM" id="Phobius"/>
    </source>
</evidence>
<organism evidence="9 10">
    <name type="scientific">Hufsiella ginkgonis</name>
    <dbReference type="NCBI Taxonomy" id="2695274"/>
    <lineage>
        <taxon>Bacteria</taxon>
        <taxon>Pseudomonadati</taxon>
        <taxon>Bacteroidota</taxon>
        <taxon>Sphingobacteriia</taxon>
        <taxon>Sphingobacteriales</taxon>
        <taxon>Sphingobacteriaceae</taxon>
        <taxon>Hufsiella</taxon>
    </lineage>
</organism>
<evidence type="ECO:0000256" key="1">
    <source>
        <dbReference type="ARBA" id="ARBA00004651"/>
    </source>
</evidence>
<dbReference type="AlphaFoldDB" id="A0A7K1Y1S4"/>
<proteinExistence type="predicted"/>
<keyword evidence="6 8" id="KW-1133">Transmembrane helix</keyword>
<feature type="transmembrane region" description="Helical" evidence="8">
    <location>
        <begin position="85"/>
        <end position="111"/>
    </location>
</feature>
<evidence type="ECO:0008006" key="11">
    <source>
        <dbReference type="Google" id="ProtNLM"/>
    </source>
</evidence>
<feature type="transmembrane region" description="Helical" evidence="8">
    <location>
        <begin position="12"/>
        <end position="37"/>
    </location>
</feature>
<evidence type="ECO:0000256" key="3">
    <source>
        <dbReference type="ARBA" id="ARBA00022670"/>
    </source>
</evidence>
<dbReference type="InterPro" id="IPR026392">
    <property type="entry name" value="Exo/Archaeosortase_dom"/>
</dbReference>
<feature type="transmembrane region" description="Helical" evidence="8">
    <location>
        <begin position="160"/>
        <end position="178"/>
    </location>
</feature>
<evidence type="ECO:0000313" key="9">
    <source>
        <dbReference type="EMBL" id="MXV17171.1"/>
    </source>
</evidence>
<dbReference type="GO" id="GO:0008233">
    <property type="term" value="F:peptidase activity"/>
    <property type="evidence" value="ECO:0007669"/>
    <property type="project" value="UniProtKB-KW"/>
</dbReference>
<dbReference type="NCBIfam" id="TIGR04178">
    <property type="entry name" value="exo_archaeo"/>
    <property type="match status" value="1"/>
</dbReference>
<feature type="transmembrane region" description="Helical" evidence="8">
    <location>
        <begin position="123"/>
        <end position="148"/>
    </location>
</feature>
<keyword evidence="2" id="KW-1003">Cell membrane</keyword>
<dbReference type="GO" id="GO:0006508">
    <property type="term" value="P:proteolysis"/>
    <property type="evidence" value="ECO:0007669"/>
    <property type="project" value="UniProtKB-KW"/>
</dbReference>
<gene>
    <name evidence="9" type="ORF">GS398_17860</name>
</gene>
<evidence type="ECO:0000256" key="7">
    <source>
        <dbReference type="ARBA" id="ARBA00023136"/>
    </source>
</evidence>
<evidence type="ECO:0000256" key="6">
    <source>
        <dbReference type="ARBA" id="ARBA00022989"/>
    </source>
</evidence>
<keyword evidence="4 8" id="KW-0812">Transmembrane</keyword>
<reference evidence="9 10" key="1">
    <citation type="submission" date="2019-11" db="EMBL/GenBank/DDBJ databases">
        <title>Pedobacter sp. HMF7056 Genome sequencing and assembly.</title>
        <authorList>
            <person name="Kang H."/>
            <person name="Kim H."/>
            <person name="Joh K."/>
        </authorList>
    </citation>
    <scope>NUCLEOTIDE SEQUENCE [LARGE SCALE GENOMIC DNA]</scope>
    <source>
        <strain evidence="9 10">HMF7056</strain>
    </source>
</reference>
<evidence type="ECO:0000256" key="2">
    <source>
        <dbReference type="ARBA" id="ARBA00022475"/>
    </source>
</evidence>